<keyword evidence="6" id="KW-1185">Reference proteome</keyword>
<sequence length="344" mass="38056">MKARARMRDVAELAGVGTMTVSRVISGRVPVSDETRARVLAAIASLDYQPNEVARSLREARTRSIGIIVPNFYDSFFAWCAHAVSQVAQRQGYSVMVTTSSEDAAAEYREASLMVRRNVDGLVVIPAWFGASQLSRPEFAAVPMVTIDRPFDLQPMDSAFRGNVTVDNAEGARLGVEHLISHGHRRILYLSLSNDLFTLKVRHASYVQSMRKAGLSPECYFTCATQDSTLAVLKEAMADHSAPTAIFSSNNLVTQHALHALDTLKFSIPKDVALIGFDDLKMFDIFRPPVTVVRQPLEDLGRRAAEMLLEQLHSPPRREESIAEVRNIVLPVKLVVRRSCGCSD</sequence>
<dbReference type="EMBL" id="JACHIP010000002">
    <property type="protein sequence ID" value="MBB5057126.1"/>
    <property type="molecule type" value="Genomic_DNA"/>
</dbReference>
<evidence type="ECO:0000259" key="4">
    <source>
        <dbReference type="PROSITE" id="PS50932"/>
    </source>
</evidence>
<evidence type="ECO:0000256" key="1">
    <source>
        <dbReference type="ARBA" id="ARBA00023015"/>
    </source>
</evidence>
<dbReference type="CDD" id="cd06267">
    <property type="entry name" value="PBP1_LacI_sugar_binding-like"/>
    <property type="match status" value="1"/>
</dbReference>
<organism evidence="5 6">
    <name type="scientific">Granulicella aggregans</name>
    <dbReference type="NCBI Taxonomy" id="474949"/>
    <lineage>
        <taxon>Bacteria</taxon>
        <taxon>Pseudomonadati</taxon>
        <taxon>Acidobacteriota</taxon>
        <taxon>Terriglobia</taxon>
        <taxon>Terriglobales</taxon>
        <taxon>Acidobacteriaceae</taxon>
        <taxon>Granulicella</taxon>
    </lineage>
</organism>
<accession>A0A7W7ZC25</accession>
<dbReference type="GO" id="GO:0000976">
    <property type="term" value="F:transcription cis-regulatory region binding"/>
    <property type="evidence" value="ECO:0007669"/>
    <property type="project" value="TreeGrafter"/>
</dbReference>
<dbReference type="GO" id="GO:0003700">
    <property type="term" value="F:DNA-binding transcription factor activity"/>
    <property type="evidence" value="ECO:0007669"/>
    <property type="project" value="TreeGrafter"/>
</dbReference>
<dbReference type="AlphaFoldDB" id="A0A7W7ZC25"/>
<dbReference type="Gene3D" id="1.10.260.40">
    <property type="entry name" value="lambda repressor-like DNA-binding domains"/>
    <property type="match status" value="1"/>
</dbReference>
<evidence type="ECO:0000256" key="3">
    <source>
        <dbReference type="ARBA" id="ARBA00023163"/>
    </source>
</evidence>
<dbReference type="SUPFAM" id="SSF53822">
    <property type="entry name" value="Periplasmic binding protein-like I"/>
    <property type="match status" value="1"/>
</dbReference>
<dbReference type="PROSITE" id="PS00356">
    <property type="entry name" value="HTH_LACI_1"/>
    <property type="match status" value="1"/>
</dbReference>
<dbReference type="SMART" id="SM00354">
    <property type="entry name" value="HTH_LACI"/>
    <property type="match status" value="1"/>
</dbReference>
<dbReference type="Pfam" id="PF13377">
    <property type="entry name" value="Peripla_BP_3"/>
    <property type="match status" value="1"/>
</dbReference>
<dbReference type="Proteomes" id="UP000540989">
    <property type="component" value="Unassembled WGS sequence"/>
</dbReference>
<dbReference type="SUPFAM" id="SSF47413">
    <property type="entry name" value="lambda repressor-like DNA-binding domains"/>
    <property type="match status" value="1"/>
</dbReference>
<keyword evidence="2" id="KW-0238">DNA-binding</keyword>
<keyword evidence="1" id="KW-0805">Transcription regulation</keyword>
<dbReference type="InterPro" id="IPR000843">
    <property type="entry name" value="HTH_LacI"/>
</dbReference>
<dbReference type="PANTHER" id="PTHR30146">
    <property type="entry name" value="LACI-RELATED TRANSCRIPTIONAL REPRESSOR"/>
    <property type="match status" value="1"/>
</dbReference>
<dbReference type="CDD" id="cd01392">
    <property type="entry name" value="HTH_LacI"/>
    <property type="match status" value="1"/>
</dbReference>
<dbReference type="InterPro" id="IPR046335">
    <property type="entry name" value="LacI/GalR-like_sensor"/>
</dbReference>
<dbReference type="Pfam" id="PF00356">
    <property type="entry name" value="LacI"/>
    <property type="match status" value="1"/>
</dbReference>
<feature type="domain" description="HTH lacI-type" evidence="4">
    <location>
        <begin position="5"/>
        <end position="59"/>
    </location>
</feature>
<evidence type="ECO:0000256" key="2">
    <source>
        <dbReference type="ARBA" id="ARBA00023125"/>
    </source>
</evidence>
<dbReference type="Gene3D" id="3.40.50.2300">
    <property type="match status" value="2"/>
</dbReference>
<reference evidence="5 6" key="1">
    <citation type="submission" date="2020-08" db="EMBL/GenBank/DDBJ databases">
        <title>Genomic Encyclopedia of Type Strains, Phase IV (KMG-V): Genome sequencing to study the core and pangenomes of soil and plant-associated prokaryotes.</title>
        <authorList>
            <person name="Whitman W."/>
        </authorList>
    </citation>
    <scope>NUCLEOTIDE SEQUENCE [LARGE SCALE GENOMIC DNA]</scope>
    <source>
        <strain evidence="5 6">M8UP14</strain>
    </source>
</reference>
<dbReference type="PANTHER" id="PTHR30146:SF109">
    <property type="entry name" value="HTH-TYPE TRANSCRIPTIONAL REGULATOR GALS"/>
    <property type="match status" value="1"/>
</dbReference>
<gene>
    <name evidence="5" type="ORF">HDF16_001811</name>
</gene>
<evidence type="ECO:0000313" key="5">
    <source>
        <dbReference type="EMBL" id="MBB5057126.1"/>
    </source>
</evidence>
<dbReference type="RefSeq" id="WP_184215636.1">
    <property type="nucleotide sequence ID" value="NZ_JACHIP010000002.1"/>
</dbReference>
<comment type="caution">
    <text evidence="5">The sequence shown here is derived from an EMBL/GenBank/DDBJ whole genome shotgun (WGS) entry which is preliminary data.</text>
</comment>
<proteinExistence type="predicted"/>
<keyword evidence="3" id="KW-0804">Transcription</keyword>
<dbReference type="InterPro" id="IPR010982">
    <property type="entry name" value="Lambda_DNA-bd_dom_sf"/>
</dbReference>
<dbReference type="PROSITE" id="PS50932">
    <property type="entry name" value="HTH_LACI_2"/>
    <property type="match status" value="1"/>
</dbReference>
<name>A0A7W7ZC25_9BACT</name>
<dbReference type="InterPro" id="IPR028082">
    <property type="entry name" value="Peripla_BP_I"/>
</dbReference>
<evidence type="ECO:0000313" key="6">
    <source>
        <dbReference type="Proteomes" id="UP000540989"/>
    </source>
</evidence>
<protein>
    <submittedName>
        <fullName evidence="5">LacI family transcriptional regulator</fullName>
    </submittedName>
</protein>